<protein>
    <submittedName>
        <fullName evidence="2">Uncharacterized protein</fullName>
    </submittedName>
</protein>
<dbReference type="Proteomes" id="UP000242146">
    <property type="component" value="Unassembled WGS sequence"/>
</dbReference>
<comment type="caution">
    <text evidence="2">The sequence shown here is derived from an EMBL/GenBank/DDBJ whole genome shotgun (WGS) entry which is preliminary data.</text>
</comment>
<name>A0A1X2GKG3_9FUNG</name>
<reference evidence="2 3" key="1">
    <citation type="submission" date="2016-07" db="EMBL/GenBank/DDBJ databases">
        <title>Pervasive Adenine N6-methylation of Active Genes in Fungi.</title>
        <authorList>
            <consortium name="DOE Joint Genome Institute"/>
            <person name="Mondo S.J."/>
            <person name="Dannebaum R.O."/>
            <person name="Kuo R.C."/>
            <person name="Labutti K."/>
            <person name="Haridas S."/>
            <person name="Kuo A."/>
            <person name="Salamov A."/>
            <person name="Ahrendt S.R."/>
            <person name="Lipzen A."/>
            <person name="Sullivan W."/>
            <person name="Andreopoulos W.B."/>
            <person name="Clum A."/>
            <person name="Lindquist E."/>
            <person name="Daum C."/>
            <person name="Ramamoorthy G.K."/>
            <person name="Gryganskyi A."/>
            <person name="Culley D."/>
            <person name="Magnuson J.K."/>
            <person name="James T.Y."/>
            <person name="O'Malley M.A."/>
            <person name="Stajich J.E."/>
            <person name="Spatafora J.W."/>
            <person name="Visel A."/>
            <person name="Grigoriev I.V."/>
        </authorList>
    </citation>
    <scope>NUCLEOTIDE SEQUENCE [LARGE SCALE GENOMIC DNA]</scope>
    <source>
        <strain evidence="2 3">NRRL 3301</strain>
    </source>
</reference>
<evidence type="ECO:0000313" key="2">
    <source>
        <dbReference type="EMBL" id="ORX56186.1"/>
    </source>
</evidence>
<keyword evidence="3" id="KW-1185">Reference proteome</keyword>
<accession>A0A1X2GKG3</accession>
<dbReference type="EMBL" id="MCGT01000010">
    <property type="protein sequence ID" value="ORX56186.1"/>
    <property type="molecule type" value="Genomic_DNA"/>
</dbReference>
<dbReference type="AlphaFoldDB" id="A0A1X2GKG3"/>
<organism evidence="2 3">
    <name type="scientific">Hesseltinella vesiculosa</name>
    <dbReference type="NCBI Taxonomy" id="101127"/>
    <lineage>
        <taxon>Eukaryota</taxon>
        <taxon>Fungi</taxon>
        <taxon>Fungi incertae sedis</taxon>
        <taxon>Mucoromycota</taxon>
        <taxon>Mucoromycotina</taxon>
        <taxon>Mucoromycetes</taxon>
        <taxon>Mucorales</taxon>
        <taxon>Cunninghamellaceae</taxon>
        <taxon>Hesseltinella</taxon>
    </lineage>
</organism>
<proteinExistence type="predicted"/>
<gene>
    <name evidence="2" type="ORF">DM01DRAFT_69118</name>
</gene>
<evidence type="ECO:0000256" key="1">
    <source>
        <dbReference type="SAM" id="MobiDB-lite"/>
    </source>
</evidence>
<sequence length="190" mass="21744">MMANPQAGAIGGQNPDAQKSVSLMQRLASKLDCTPLRNDRHGHRTTDYEANIMRKDKYLEKKQSSKLQSKLVRKERSDKPYMQKTKSYPHVKGKTTVIGKRKPGWTDQQWELYQKGHCVHYEKTWAYGHQCTAFLEKQANDYMARAARLSSRSSEDKSMGGRNEDAVMGDIVSPSALFEDLQLCKTMRKL</sequence>
<feature type="region of interest" description="Disordered" evidence="1">
    <location>
        <begin position="1"/>
        <end position="20"/>
    </location>
</feature>
<evidence type="ECO:0000313" key="3">
    <source>
        <dbReference type="Proteomes" id="UP000242146"/>
    </source>
</evidence>